<dbReference type="Proteomes" id="UP001285908">
    <property type="component" value="Unassembled WGS sequence"/>
</dbReference>
<organism evidence="1 2">
    <name type="scientific">Neurospora hispaniola</name>
    <dbReference type="NCBI Taxonomy" id="588809"/>
    <lineage>
        <taxon>Eukaryota</taxon>
        <taxon>Fungi</taxon>
        <taxon>Dikarya</taxon>
        <taxon>Ascomycota</taxon>
        <taxon>Pezizomycotina</taxon>
        <taxon>Sordariomycetes</taxon>
        <taxon>Sordariomycetidae</taxon>
        <taxon>Sordariales</taxon>
        <taxon>Sordariaceae</taxon>
        <taxon>Neurospora</taxon>
    </lineage>
</organism>
<name>A0AAJ0IBF9_9PEZI</name>
<keyword evidence="2" id="KW-1185">Reference proteome</keyword>
<evidence type="ECO:0000313" key="2">
    <source>
        <dbReference type="Proteomes" id="UP001285908"/>
    </source>
</evidence>
<gene>
    <name evidence="1" type="ORF">B0T23DRAFT_441044</name>
</gene>
<dbReference type="AlphaFoldDB" id="A0AAJ0IBF9"/>
<dbReference type="RefSeq" id="XP_062694679.1">
    <property type="nucleotide sequence ID" value="XM_062840744.1"/>
</dbReference>
<evidence type="ECO:0000313" key="1">
    <source>
        <dbReference type="EMBL" id="KAK3495250.1"/>
    </source>
</evidence>
<feature type="non-terminal residue" evidence="1">
    <location>
        <position position="1"/>
    </location>
</feature>
<reference evidence="1 2" key="1">
    <citation type="journal article" date="2023" name="Mol. Phylogenet. Evol.">
        <title>Genome-scale phylogeny and comparative genomics of the fungal order Sordariales.</title>
        <authorList>
            <person name="Hensen N."/>
            <person name="Bonometti L."/>
            <person name="Westerberg I."/>
            <person name="Brannstrom I.O."/>
            <person name="Guillou S."/>
            <person name="Cros-Aarteil S."/>
            <person name="Calhoun S."/>
            <person name="Haridas S."/>
            <person name="Kuo A."/>
            <person name="Mondo S."/>
            <person name="Pangilinan J."/>
            <person name="Riley R."/>
            <person name="LaButti K."/>
            <person name="Andreopoulos B."/>
            <person name="Lipzen A."/>
            <person name="Chen C."/>
            <person name="Yan M."/>
            <person name="Daum C."/>
            <person name="Ng V."/>
            <person name="Clum A."/>
            <person name="Steindorff A."/>
            <person name="Ohm R.A."/>
            <person name="Martin F."/>
            <person name="Silar P."/>
            <person name="Natvig D.O."/>
            <person name="Lalanne C."/>
            <person name="Gautier V."/>
            <person name="Ament-Velasquez S.L."/>
            <person name="Kruys A."/>
            <person name="Hutchinson M.I."/>
            <person name="Powell A.J."/>
            <person name="Barry K."/>
            <person name="Miller A.N."/>
            <person name="Grigoriev I.V."/>
            <person name="Debuchy R."/>
            <person name="Gladieux P."/>
            <person name="Hiltunen Thoren M."/>
            <person name="Johannesson H."/>
        </authorList>
    </citation>
    <scope>NUCLEOTIDE SEQUENCE [LARGE SCALE GENOMIC DNA]</scope>
    <source>
        <strain evidence="1 2">FGSC 10403</strain>
    </source>
</reference>
<protein>
    <submittedName>
        <fullName evidence="1">Uncharacterized protein</fullName>
    </submittedName>
</protein>
<proteinExistence type="predicted"/>
<accession>A0AAJ0IBF9</accession>
<sequence>SRHHQNTDPCYYVLLPGILARLSQSSRSVDLDPSPGGQGGYQQPSYGQRSYGLRHDVIAIAQTAPEAGDLQLCLIPWGNFSGRPIYIVQRLLSGTWDQERTVCKDYLHGFNTTFRTMVEVVGKSVSRHAHALWLLDNNRNQHSVEVPYIVSMQTRR</sequence>
<dbReference type="GeneID" id="87878366"/>
<dbReference type="EMBL" id="JAULSX010000003">
    <property type="protein sequence ID" value="KAK3495250.1"/>
    <property type="molecule type" value="Genomic_DNA"/>
</dbReference>
<comment type="caution">
    <text evidence="1">The sequence shown here is derived from an EMBL/GenBank/DDBJ whole genome shotgun (WGS) entry which is preliminary data.</text>
</comment>